<organism evidence="2 3">
    <name type="scientific">Rhizoctonia solani</name>
    <dbReference type="NCBI Taxonomy" id="456999"/>
    <lineage>
        <taxon>Eukaryota</taxon>
        <taxon>Fungi</taxon>
        <taxon>Dikarya</taxon>
        <taxon>Basidiomycota</taxon>
        <taxon>Agaricomycotina</taxon>
        <taxon>Agaricomycetes</taxon>
        <taxon>Cantharellales</taxon>
        <taxon>Ceratobasidiaceae</taxon>
        <taxon>Rhizoctonia</taxon>
    </lineage>
</organism>
<feature type="compositionally biased region" description="Low complexity" evidence="1">
    <location>
        <begin position="128"/>
        <end position="140"/>
    </location>
</feature>
<feature type="region of interest" description="Disordered" evidence="1">
    <location>
        <begin position="1"/>
        <end position="80"/>
    </location>
</feature>
<feature type="compositionally biased region" description="Low complexity" evidence="1">
    <location>
        <begin position="603"/>
        <end position="626"/>
    </location>
</feature>
<feature type="compositionally biased region" description="Pro residues" evidence="1">
    <location>
        <begin position="215"/>
        <end position="224"/>
    </location>
</feature>
<gene>
    <name evidence="2" type="ORF">RDB_LOCUS42657</name>
</gene>
<evidence type="ECO:0000313" key="2">
    <source>
        <dbReference type="EMBL" id="CAE6420472.1"/>
    </source>
</evidence>
<feature type="region of interest" description="Disordered" evidence="1">
    <location>
        <begin position="197"/>
        <end position="230"/>
    </location>
</feature>
<feature type="compositionally biased region" description="Polar residues" evidence="1">
    <location>
        <begin position="732"/>
        <end position="744"/>
    </location>
</feature>
<feature type="compositionally biased region" description="Basic and acidic residues" evidence="1">
    <location>
        <begin position="424"/>
        <end position="440"/>
    </location>
</feature>
<feature type="region of interest" description="Disordered" evidence="1">
    <location>
        <begin position="913"/>
        <end position="946"/>
    </location>
</feature>
<evidence type="ECO:0000313" key="3">
    <source>
        <dbReference type="Proteomes" id="UP000663841"/>
    </source>
</evidence>
<feature type="region of interest" description="Disordered" evidence="1">
    <location>
        <begin position="118"/>
        <end position="141"/>
    </location>
</feature>
<reference evidence="2" key="1">
    <citation type="submission" date="2021-01" db="EMBL/GenBank/DDBJ databases">
        <authorList>
            <person name="Kaushik A."/>
        </authorList>
    </citation>
    <scope>NUCLEOTIDE SEQUENCE</scope>
    <source>
        <strain evidence="2">AG3-T5</strain>
    </source>
</reference>
<feature type="region of interest" description="Disordered" evidence="1">
    <location>
        <begin position="991"/>
        <end position="1025"/>
    </location>
</feature>
<feature type="compositionally biased region" description="Basic and acidic residues" evidence="1">
    <location>
        <begin position="657"/>
        <end position="666"/>
    </location>
</feature>
<feature type="compositionally biased region" description="Polar residues" evidence="1">
    <location>
        <begin position="1"/>
        <end position="11"/>
    </location>
</feature>
<feature type="region of interest" description="Disordered" evidence="1">
    <location>
        <begin position="326"/>
        <end position="360"/>
    </location>
</feature>
<feature type="compositionally biased region" description="Basic and acidic residues" evidence="1">
    <location>
        <begin position="330"/>
        <end position="344"/>
    </location>
</feature>
<dbReference type="EMBL" id="CAJMWW010000074">
    <property type="protein sequence ID" value="CAE6420472.1"/>
    <property type="molecule type" value="Genomic_DNA"/>
</dbReference>
<sequence length="1135" mass="122870">MSGAACTTTSPWLRHTPNGLRASRASQSVLHGGLSTIDERNVGPSRRGFDKTRSPTTCMAPELSPMRPLTPTTPPQIRPAVHPFADVQSSSSDDESSEDGLEFRAVSPHMIDIYEDEDAHSRPMSPLSARSRATANTSATDETVQIVRARTQRINTARAHSHSIEEIRQLLSPPPESTSRVLLSWSPIQLRHLADNKESLRNEPGPSPRSLGPTTPGPPRPPPRSAARRPRAITKDIGSFLEHIHEDEPGLNSAVRTTRSVSLPFIARQSSDSAWNPVPLPPPPRPRNRALVGTASAAVQSRLPTRLHSTPIQSSEPPAIGISPLGSSSFEHHERPWSPKDRRPVPTLTIPAPPRRDSLDHRRSSLYSLPLSPAGISLPPSTATPNFPQSPHSTIFHTAGSPPITPLHASFLPSCKTTSVRSSAIREDWSSPRPSEDRPNRSSNRLSTLSNPFGDFSFLRPLPGNRASGISFTSNVSGSSARSPTEAECIPIGLHRATSQDTERDEFLLPVTPRSSWLRSGFEVDVHLPQGDEDEEDDESATEESSRKSTEKSSLLSCRERAKSLTLPYIPAASLNKVDRVLGKGASRALISGVHDHVPHHFSPSSMSSSPENVSPTTTVVSTDPTQQSFLPSTAPPSAFSMGGIGRRLSKRSSPSSERRRSEDVPRPSSQGSGLMARMDRFIGRTPSPAGRTRELDSEDEAPCPPPILTFPKPIHGRKHSSSDPSVGLASTVLSGRPSTSNMRTAAERAELVKKTRKIQQMLGDVPPVSGATGSTFYRVSRAARSEDSLVSPTSAVVVIGGPTENRGHRSTASLSSRPLLALSPGLQTDGLLDIRTSGSGDDFGVGVNDGGLSPITSAQPEDIDGDGHENDQDEDEAAFARRAKRAKVAKLHRYLGSRVPAHLVLGLDESWDPEQGLPDVRSEDGVDTGSMFSAKKKRRASDGDCTMLDEDINDLSVMSSEEKARAVRRKAKMEKMFGERPPQKLYQLHQAGADTPSKSEVNHESGSEGDDGTEPLDGSEGGEHYQSYRASFNSLAYFVSNADRDSLEGLYDIVSGPSDDSEAQRNQFTARRKRAAKLSNFFGVTYRDLFGAVLDILESDVKEDKEEGSLTPAETQDLLRKLKSLKDIGEKISS</sequence>
<feature type="region of interest" description="Disordered" evidence="1">
    <location>
        <begin position="528"/>
        <end position="557"/>
    </location>
</feature>
<accession>A0A8H2XBB6</accession>
<feature type="region of interest" description="Disordered" evidence="1">
    <location>
        <begin position="843"/>
        <end position="877"/>
    </location>
</feature>
<dbReference type="Proteomes" id="UP000663841">
    <property type="component" value="Unassembled WGS sequence"/>
</dbReference>
<name>A0A8H2XBB6_9AGAM</name>
<feature type="compositionally biased region" description="Acidic residues" evidence="1">
    <location>
        <begin position="531"/>
        <end position="542"/>
    </location>
</feature>
<dbReference type="AlphaFoldDB" id="A0A8H2XBB6"/>
<protein>
    <submittedName>
        <fullName evidence="2">Uncharacterized protein</fullName>
    </submittedName>
</protein>
<comment type="caution">
    <text evidence="2">The sequence shown here is derived from an EMBL/GenBank/DDBJ whole genome shotgun (WGS) entry which is preliminary data.</text>
</comment>
<proteinExistence type="predicted"/>
<feature type="region of interest" description="Disordered" evidence="1">
    <location>
        <begin position="423"/>
        <end position="447"/>
    </location>
</feature>
<feature type="region of interest" description="Disordered" evidence="1">
    <location>
        <begin position="601"/>
        <end position="745"/>
    </location>
</feature>
<feature type="compositionally biased region" description="Basic and acidic residues" evidence="1">
    <location>
        <begin position="37"/>
        <end position="53"/>
    </location>
</feature>
<evidence type="ECO:0000256" key="1">
    <source>
        <dbReference type="SAM" id="MobiDB-lite"/>
    </source>
</evidence>
<feature type="region of interest" description="Disordered" evidence="1">
    <location>
        <begin position="157"/>
        <end position="179"/>
    </location>
</feature>